<feature type="compositionally biased region" description="Basic and acidic residues" evidence="9">
    <location>
        <begin position="56"/>
        <end position="65"/>
    </location>
</feature>
<comment type="caution">
    <text evidence="11">The sequence shown here is derived from an EMBL/GenBank/DDBJ whole genome shotgun (WGS) entry which is preliminary data.</text>
</comment>
<evidence type="ECO:0000256" key="5">
    <source>
        <dbReference type="ARBA" id="ARBA00022563"/>
    </source>
</evidence>
<sequence>MYAKPDSTTMKSRVARAGDAMDAALKSLSYRGEGNGLDRGGLDGRDLGQSLTGMRNDNRPVDDGRPAPVEIAPAPASATRVPDGIETGRPSRAEAEAAVRTLLRWAGDDPNREGLRDTPARVTKAFGQLFGGYEMDAEALLARVFEEVEGYSDIVLVRDIPFYSHCEHHMVPFMGLAHIAYYPTRGVVGLSKLARVVDTFARRLQTQETMTAQIADVIESILKPRGVAVMVEAEHLCMAMRGVQKAGVSTITSQFRGVFKDDASEQVRFLTLVRGGTK</sequence>
<dbReference type="InterPro" id="IPR020602">
    <property type="entry name" value="GTP_CycHdrlase_I_dom"/>
</dbReference>
<accession>A0ABV1R0P1</accession>
<dbReference type="Gene3D" id="1.10.286.10">
    <property type="match status" value="1"/>
</dbReference>
<evidence type="ECO:0000256" key="6">
    <source>
        <dbReference type="ARBA" id="ARBA00022801"/>
    </source>
</evidence>
<feature type="domain" description="GTP cyclohydrolase I" evidence="10">
    <location>
        <begin position="96"/>
        <end position="273"/>
    </location>
</feature>
<comment type="subunit">
    <text evidence="4">Toroid-shaped homodecamer, composed of two pentamers of five dimers.</text>
</comment>
<keyword evidence="5 8" id="KW-0554">One-carbon metabolism</keyword>
<name>A0ABV1R0P1_9HYPH</name>
<keyword evidence="8" id="KW-0862">Zinc</keyword>
<keyword evidence="12" id="KW-1185">Reference proteome</keyword>
<dbReference type="Pfam" id="PF01227">
    <property type="entry name" value="GTP_cyclohydroI"/>
    <property type="match status" value="1"/>
</dbReference>
<dbReference type="InterPro" id="IPR043133">
    <property type="entry name" value="GTP-CH-I_C/QueF"/>
</dbReference>
<evidence type="ECO:0000313" key="12">
    <source>
        <dbReference type="Proteomes" id="UP001432995"/>
    </source>
</evidence>
<dbReference type="SUPFAM" id="SSF55620">
    <property type="entry name" value="Tetrahydrobiopterin biosynthesis enzymes-like"/>
    <property type="match status" value="1"/>
</dbReference>
<organism evidence="11 12">
    <name type="scientific">Methylobacterium brachiatum</name>
    <dbReference type="NCBI Taxonomy" id="269660"/>
    <lineage>
        <taxon>Bacteria</taxon>
        <taxon>Pseudomonadati</taxon>
        <taxon>Pseudomonadota</taxon>
        <taxon>Alphaproteobacteria</taxon>
        <taxon>Hyphomicrobiales</taxon>
        <taxon>Methylobacteriaceae</taxon>
        <taxon>Methylobacterium</taxon>
    </lineage>
</organism>
<dbReference type="NCBIfam" id="NF006826">
    <property type="entry name" value="PRK09347.1-3"/>
    <property type="match status" value="1"/>
</dbReference>
<dbReference type="Gene3D" id="3.30.1130.10">
    <property type="match status" value="1"/>
</dbReference>
<dbReference type="EMBL" id="JBELQD010000006">
    <property type="protein sequence ID" value="MER2288343.1"/>
    <property type="molecule type" value="Genomic_DNA"/>
</dbReference>
<feature type="binding site" evidence="8">
    <location>
        <position position="166"/>
    </location>
    <ligand>
        <name>Zn(2+)</name>
        <dbReference type="ChEBI" id="CHEBI:29105"/>
    </ligand>
</feature>
<evidence type="ECO:0000256" key="9">
    <source>
        <dbReference type="SAM" id="MobiDB-lite"/>
    </source>
</evidence>
<gene>
    <name evidence="8 11" type="primary">folE</name>
    <name evidence="11" type="ORF">ABS770_08760</name>
</gene>
<comment type="similarity">
    <text evidence="3 8">Belongs to the GTP cyclohydrolase I family.</text>
</comment>
<dbReference type="GO" id="GO:0003934">
    <property type="term" value="F:GTP cyclohydrolase I activity"/>
    <property type="evidence" value="ECO:0007669"/>
    <property type="project" value="UniProtKB-EC"/>
</dbReference>
<evidence type="ECO:0000256" key="4">
    <source>
        <dbReference type="ARBA" id="ARBA00011857"/>
    </source>
</evidence>
<evidence type="ECO:0000256" key="2">
    <source>
        <dbReference type="ARBA" id="ARBA00005080"/>
    </source>
</evidence>
<evidence type="ECO:0000313" key="11">
    <source>
        <dbReference type="EMBL" id="MER2288343.1"/>
    </source>
</evidence>
<keyword evidence="8" id="KW-0479">Metal-binding</keyword>
<feature type="region of interest" description="Disordered" evidence="9">
    <location>
        <begin position="30"/>
        <end position="71"/>
    </location>
</feature>
<reference evidence="11" key="1">
    <citation type="submission" date="2024-06" db="EMBL/GenBank/DDBJ databases">
        <authorList>
            <person name="Campbell A.G."/>
        </authorList>
    </citation>
    <scope>NUCLEOTIDE SEQUENCE</scope>
    <source>
        <strain evidence="11">EM17</strain>
    </source>
</reference>
<dbReference type="InterPro" id="IPR018234">
    <property type="entry name" value="GTP_CycHdrlase_I_CS"/>
</dbReference>
<dbReference type="PANTHER" id="PTHR11109">
    <property type="entry name" value="GTP CYCLOHYDROLASE I"/>
    <property type="match status" value="1"/>
</dbReference>
<keyword evidence="7 8" id="KW-0342">GTP-binding</keyword>
<dbReference type="InterPro" id="IPR043134">
    <property type="entry name" value="GTP-CH-I_N"/>
</dbReference>
<dbReference type="EC" id="3.5.4.16" evidence="8"/>
<comment type="pathway">
    <text evidence="2 8">Cofactor biosynthesis; 7,8-dihydroneopterin triphosphate biosynthesis; 7,8-dihydroneopterin triphosphate from GTP: step 1/1.</text>
</comment>
<comment type="catalytic activity">
    <reaction evidence="1 8">
        <text>GTP + H2O = 7,8-dihydroneopterin 3'-triphosphate + formate + H(+)</text>
        <dbReference type="Rhea" id="RHEA:17473"/>
        <dbReference type="ChEBI" id="CHEBI:15377"/>
        <dbReference type="ChEBI" id="CHEBI:15378"/>
        <dbReference type="ChEBI" id="CHEBI:15740"/>
        <dbReference type="ChEBI" id="CHEBI:37565"/>
        <dbReference type="ChEBI" id="CHEBI:58462"/>
        <dbReference type="EC" id="3.5.4.16"/>
    </reaction>
</comment>
<dbReference type="PANTHER" id="PTHR11109:SF7">
    <property type="entry name" value="GTP CYCLOHYDROLASE 1"/>
    <property type="match status" value="1"/>
</dbReference>
<comment type="subunit">
    <text evidence="8">Homopolymer.</text>
</comment>
<proteinExistence type="inferred from homology"/>
<evidence type="ECO:0000256" key="3">
    <source>
        <dbReference type="ARBA" id="ARBA00008085"/>
    </source>
</evidence>
<dbReference type="RefSeq" id="WP_350378002.1">
    <property type="nucleotide sequence ID" value="NZ_JBELQD010000006.1"/>
</dbReference>
<dbReference type="Proteomes" id="UP001432995">
    <property type="component" value="Unassembled WGS sequence"/>
</dbReference>
<evidence type="ECO:0000256" key="7">
    <source>
        <dbReference type="ARBA" id="ARBA00023134"/>
    </source>
</evidence>
<dbReference type="NCBIfam" id="NF006825">
    <property type="entry name" value="PRK09347.1-2"/>
    <property type="match status" value="1"/>
</dbReference>
<dbReference type="HAMAP" id="MF_00223">
    <property type="entry name" value="FolE"/>
    <property type="match status" value="1"/>
</dbReference>
<evidence type="ECO:0000256" key="1">
    <source>
        <dbReference type="ARBA" id="ARBA00001052"/>
    </source>
</evidence>
<dbReference type="PROSITE" id="PS00859">
    <property type="entry name" value="GTP_CYCLOHYDROL_1_1"/>
    <property type="match status" value="1"/>
</dbReference>
<evidence type="ECO:0000259" key="10">
    <source>
        <dbReference type="Pfam" id="PF01227"/>
    </source>
</evidence>
<keyword evidence="6 8" id="KW-0378">Hydrolase</keyword>
<protein>
    <recommendedName>
        <fullName evidence="8">GTP cyclohydrolase 1</fullName>
        <ecNumber evidence="8">3.5.4.16</ecNumber>
    </recommendedName>
    <alternativeName>
        <fullName evidence="8">GTP cyclohydrolase I</fullName>
        <shortName evidence="8">GTP-CH-I</shortName>
    </alternativeName>
</protein>
<dbReference type="InterPro" id="IPR001474">
    <property type="entry name" value="GTP_CycHdrlase_I"/>
</dbReference>
<evidence type="ECO:0000256" key="8">
    <source>
        <dbReference type="HAMAP-Rule" id="MF_00223"/>
    </source>
</evidence>
<feature type="binding site" evidence="8">
    <location>
        <position position="169"/>
    </location>
    <ligand>
        <name>Zn(2+)</name>
        <dbReference type="ChEBI" id="CHEBI:29105"/>
    </ligand>
</feature>
<keyword evidence="8" id="KW-0547">Nucleotide-binding</keyword>
<dbReference type="NCBIfam" id="TIGR00063">
    <property type="entry name" value="folE"/>
    <property type="match status" value="1"/>
</dbReference>
<feature type="binding site" evidence="8">
    <location>
        <position position="237"/>
    </location>
    <ligand>
        <name>Zn(2+)</name>
        <dbReference type="ChEBI" id="CHEBI:29105"/>
    </ligand>
</feature>